<keyword evidence="2" id="KW-0560">Oxidoreductase</keyword>
<evidence type="ECO:0000313" key="2">
    <source>
        <dbReference type="EMBL" id="MPN61760.1"/>
    </source>
</evidence>
<dbReference type="InterPro" id="IPR036291">
    <property type="entry name" value="NAD(P)-bd_dom_sf"/>
</dbReference>
<sequence>MSSTPEAVNAFQAAGILFAPGKAANAGGVATSALEMSQNSMRFFWSFEEVDGKLQAIMTDLYKNVSKVAAEYGMPGNFVAGANIAGFLKVADSMLAYGLV</sequence>
<name>A0A645JF96_9ZZZZ</name>
<feature type="domain" description="Glutamate/phenylalanine/leucine/valine/L-tryptophan dehydrogenase C-terminal" evidence="1">
    <location>
        <begin position="1"/>
        <end position="98"/>
    </location>
</feature>
<dbReference type="InterPro" id="IPR006096">
    <property type="entry name" value="Glu/Leu/Phe/Val/Trp_DH_C"/>
</dbReference>
<dbReference type="SMART" id="SM00839">
    <property type="entry name" value="ELFV_dehydrog"/>
    <property type="match status" value="1"/>
</dbReference>
<dbReference type="InterPro" id="IPR050724">
    <property type="entry name" value="Glu_Leu_Phe_Val_DH"/>
</dbReference>
<organism evidence="2">
    <name type="scientific">bioreactor metagenome</name>
    <dbReference type="NCBI Taxonomy" id="1076179"/>
    <lineage>
        <taxon>unclassified sequences</taxon>
        <taxon>metagenomes</taxon>
        <taxon>ecological metagenomes</taxon>
    </lineage>
</organism>
<gene>
    <name evidence="2" type="primary">gdh_46</name>
    <name evidence="2" type="ORF">SDC9_209502</name>
</gene>
<dbReference type="Gene3D" id="3.40.50.720">
    <property type="entry name" value="NAD(P)-binding Rossmann-like Domain"/>
    <property type="match status" value="1"/>
</dbReference>
<dbReference type="SUPFAM" id="SSF51735">
    <property type="entry name" value="NAD(P)-binding Rossmann-fold domains"/>
    <property type="match status" value="1"/>
</dbReference>
<comment type="caution">
    <text evidence="2">The sequence shown here is derived from an EMBL/GenBank/DDBJ whole genome shotgun (WGS) entry which is preliminary data.</text>
</comment>
<evidence type="ECO:0000259" key="1">
    <source>
        <dbReference type="SMART" id="SM00839"/>
    </source>
</evidence>
<accession>A0A645JF96</accession>
<proteinExistence type="predicted"/>
<dbReference type="Pfam" id="PF00208">
    <property type="entry name" value="ELFV_dehydrog"/>
    <property type="match status" value="1"/>
</dbReference>
<dbReference type="GO" id="GO:0005829">
    <property type="term" value="C:cytosol"/>
    <property type="evidence" value="ECO:0007669"/>
    <property type="project" value="TreeGrafter"/>
</dbReference>
<dbReference type="PANTHER" id="PTHR43571:SF1">
    <property type="entry name" value="NADP-SPECIFIC GLUTAMATE DEHYDROGENASE 1-RELATED"/>
    <property type="match status" value="1"/>
</dbReference>
<dbReference type="AlphaFoldDB" id="A0A645JF96"/>
<dbReference type="EMBL" id="VSSQ01138820">
    <property type="protein sequence ID" value="MPN61760.1"/>
    <property type="molecule type" value="Genomic_DNA"/>
</dbReference>
<dbReference type="GO" id="GO:0004354">
    <property type="term" value="F:glutamate dehydrogenase (NADP+) activity"/>
    <property type="evidence" value="ECO:0007669"/>
    <property type="project" value="UniProtKB-EC"/>
</dbReference>
<dbReference type="PANTHER" id="PTHR43571">
    <property type="entry name" value="NADP-SPECIFIC GLUTAMATE DEHYDROGENASE 1-RELATED"/>
    <property type="match status" value="1"/>
</dbReference>
<dbReference type="GO" id="GO:0006537">
    <property type="term" value="P:glutamate biosynthetic process"/>
    <property type="evidence" value="ECO:0007669"/>
    <property type="project" value="TreeGrafter"/>
</dbReference>
<dbReference type="FunFam" id="1.10.285.10:FF:000001">
    <property type="entry name" value="Glutamate dehydrogenase"/>
    <property type="match status" value="1"/>
</dbReference>
<reference evidence="2" key="1">
    <citation type="submission" date="2019-08" db="EMBL/GenBank/DDBJ databases">
        <authorList>
            <person name="Kucharzyk K."/>
            <person name="Murdoch R.W."/>
            <person name="Higgins S."/>
            <person name="Loffler F."/>
        </authorList>
    </citation>
    <scope>NUCLEOTIDE SEQUENCE</scope>
</reference>
<protein>
    <submittedName>
        <fullName evidence="2">NADP-specific glutamate dehydrogenase</fullName>
        <ecNumber evidence="2">1.4.1.4</ecNumber>
    </submittedName>
</protein>
<dbReference type="EC" id="1.4.1.4" evidence="2"/>